<evidence type="ECO:0000313" key="2">
    <source>
        <dbReference type="EMBL" id="PIA95695.1"/>
    </source>
</evidence>
<dbReference type="EMBL" id="LKMD01000103">
    <property type="protein sequence ID" value="PIA95695.1"/>
    <property type="molecule type" value="Genomic_DNA"/>
</dbReference>
<dbReference type="PANTHER" id="PTHR24148:SF73">
    <property type="entry name" value="HET DOMAIN PROTEIN (AFU_ORTHOLOGUE AFUA_8G01020)"/>
    <property type="match status" value="1"/>
</dbReference>
<reference evidence="3 5" key="2">
    <citation type="submission" date="2023-09" db="EMBL/GenBank/DDBJ databases">
        <title>Complete-Gapless Cercospora beticola genome.</title>
        <authorList>
            <person name="Wyatt N.A."/>
            <person name="Spanner R.E."/>
            <person name="Bolton M.D."/>
        </authorList>
    </citation>
    <scope>NUCLEOTIDE SEQUENCE [LARGE SCALE GENOMIC DNA]</scope>
    <source>
        <strain evidence="3">Cb09-40</strain>
    </source>
</reference>
<keyword evidence="5" id="KW-1185">Reference proteome</keyword>
<dbReference type="InterPro" id="IPR010730">
    <property type="entry name" value="HET"/>
</dbReference>
<dbReference type="PANTHER" id="PTHR24148">
    <property type="entry name" value="ANKYRIN REPEAT DOMAIN-CONTAINING PROTEIN 39 HOMOLOG-RELATED"/>
    <property type="match status" value="1"/>
</dbReference>
<dbReference type="Proteomes" id="UP001302367">
    <property type="component" value="Chromosome 8"/>
</dbReference>
<evidence type="ECO:0000313" key="5">
    <source>
        <dbReference type="Proteomes" id="UP001302367"/>
    </source>
</evidence>
<proteinExistence type="predicted"/>
<name>A0A2G5HT41_CERBT</name>
<evidence type="ECO:0000313" key="3">
    <source>
        <dbReference type="EMBL" id="WPB06809.1"/>
    </source>
</evidence>
<gene>
    <name evidence="2" type="ORF">CB0940_10105</name>
    <name evidence="3" type="ORF">RHO25_011469</name>
</gene>
<evidence type="ECO:0000313" key="4">
    <source>
        <dbReference type="Proteomes" id="UP000230605"/>
    </source>
</evidence>
<organism evidence="2 4">
    <name type="scientific">Cercospora beticola</name>
    <name type="common">Sugarbeet leaf spot fungus</name>
    <dbReference type="NCBI Taxonomy" id="122368"/>
    <lineage>
        <taxon>Eukaryota</taxon>
        <taxon>Fungi</taxon>
        <taxon>Dikarya</taxon>
        <taxon>Ascomycota</taxon>
        <taxon>Pezizomycotina</taxon>
        <taxon>Dothideomycetes</taxon>
        <taxon>Dothideomycetidae</taxon>
        <taxon>Mycosphaerellales</taxon>
        <taxon>Mycosphaerellaceae</taxon>
        <taxon>Cercospora</taxon>
    </lineage>
</organism>
<feature type="domain" description="Heterokaryon incompatibility" evidence="1">
    <location>
        <begin position="81"/>
        <end position="262"/>
    </location>
</feature>
<dbReference type="Pfam" id="PF26639">
    <property type="entry name" value="Het-6_barrel"/>
    <property type="match status" value="1"/>
</dbReference>
<protein>
    <submittedName>
        <fullName evidence="2">Heterokaryon incompatibility protein 6, OR allele</fullName>
    </submittedName>
</protein>
<dbReference type="EMBL" id="CP134191">
    <property type="protein sequence ID" value="WPB06809.1"/>
    <property type="molecule type" value="Genomic_DNA"/>
</dbReference>
<dbReference type="OrthoDB" id="3624969at2759"/>
<accession>A0A2G5HT41</accession>
<dbReference type="Pfam" id="PF06985">
    <property type="entry name" value="HET"/>
    <property type="match status" value="1"/>
</dbReference>
<reference evidence="2 4" key="1">
    <citation type="submission" date="2015-10" db="EMBL/GenBank/DDBJ databases">
        <title>The cercosporin biosynthetic gene cluster was horizontally transferred to several fungal lineages and shown to be expanded in Cercospora beticola based on microsynteny with recipient genomes.</title>
        <authorList>
            <person name="De Jonge R."/>
            <person name="Ebert M.K."/>
            <person name="Suttle J.C."/>
            <person name="Jurick Ii W.M."/>
            <person name="Secor G.A."/>
            <person name="Thomma B.P."/>
            <person name="Van De Peer Y."/>
            <person name="Bolton M.D."/>
        </authorList>
    </citation>
    <scope>NUCLEOTIDE SEQUENCE [LARGE SCALE GENOMIC DNA]</scope>
    <source>
        <strain evidence="2 4">09-40</strain>
    </source>
</reference>
<dbReference type="InterPro" id="IPR052895">
    <property type="entry name" value="HetReg/Transcr_Mod"/>
</dbReference>
<dbReference type="AlphaFoldDB" id="A0A2G5HT41"/>
<dbReference type="Proteomes" id="UP000230605">
    <property type="component" value="Chromosome 8"/>
</dbReference>
<evidence type="ECO:0000259" key="1">
    <source>
        <dbReference type="Pfam" id="PF06985"/>
    </source>
</evidence>
<sequence>MLTSDLLKNKFNRISAKTLSIGGRDYLLGRAERNIKFSEAFPYNPLSGQRCFRLLRIRPASLADVLAVDLFEANLDDRPIYEALSYSWNLNPTYSLTKLAYVDDQKHEERPILCNEKTLHITMNLYQALLEFRGMNLELPIWADQICINQQDAAEKISQLKIMTQIYTSASAVVIWLGALNRTRSFALDFMETLTDDPTAHATAEKTRSSVPAASASLLNKINTSFELLAFISGSSLQNARWMATMRVFQKEWFKRIWTLQEFLLSKQFRIMMGNREVSPAMLVRAAGQCITFFETNTLAVHAGWNQAFEHLKSVIEQRVGLFEERVHFQNGKRDTAEQYLIRARTRAATVPKDKVFAGAALLRGGAPESVSYSSPTSEIYYAFAAERLWPEIGIDGLSLVGGAYSNVEGLRSWVPDLSTELRPRALRICRCSQFSAPFHSAANDYTIEGKTVRLKGAKWDSVDKIGESIWSWINWNSVEEMAYNSVPASKMVTSMTAAQERFGMMFALLDDLGTTYKPTGERTMTAFWKTLLGGAHAASKESDAIWQSRFFHYFAFIYLMMKSYLAWKRDSSSSAQKPWIVSQIQDLPHMEERVTHFLDVNDANDVLLEVEDVQYMSLKRIISSLSQSIWGADNAKDANVWNEVFGAVGRSDDIYEPISVFGDLFKIVYEGRRIFTSTNGFLGISSEGAQAGDLVYLIAGADVPFLIRPVAGAEATFTIIGEAYVHGLMGGDAIKETELVFESLQIV</sequence>